<accession>A0A223KU18</accession>
<gene>
    <name evidence="2" type="ORF">BC6307_17850</name>
</gene>
<dbReference type="InterPro" id="IPR010982">
    <property type="entry name" value="Lambda_DNA-bd_dom_sf"/>
</dbReference>
<dbReference type="CDD" id="cd00093">
    <property type="entry name" value="HTH_XRE"/>
    <property type="match status" value="1"/>
</dbReference>
<dbReference type="Proteomes" id="UP000215224">
    <property type="component" value="Chromosome"/>
</dbReference>
<protein>
    <recommendedName>
        <fullName evidence="1">HTH cro/C1-type domain-containing protein</fullName>
    </recommendedName>
</protein>
<dbReference type="SUPFAM" id="SSF47413">
    <property type="entry name" value="lambda repressor-like DNA-binding domains"/>
    <property type="match status" value="1"/>
</dbReference>
<dbReference type="Pfam" id="PF13443">
    <property type="entry name" value="HTH_26"/>
    <property type="match status" value="1"/>
</dbReference>
<name>A0A223KU18_9BACI</name>
<evidence type="ECO:0000313" key="2">
    <source>
        <dbReference type="EMBL" id="AST92991.1"/>
    </source>
</evidence>
<evidence type="ECO:0000259" key="1">
    <source>
        <dbReference type="PROSITE" id="PS50943"/>
    </source>
</evidence>
<dbReference type="GO" id="GO:0003677">
    <property type="term" value="F:DNA binding"/>
    <property type="evidence" value="ECO:0007669"/>
    <property type="project" value="InterPro"/>
</dbReference>
<dbReference type="KEGG" id="bcoh:BC6307_17850"/>
<dbReference type="STRING" id="1314751.GCA_001591425_00824"/>
<sequence>MPVKGYECRLRVLFAEMKLKDPNFKLETFAKKVGISRTTLYSIVNEKSLPSFDVAYTIASELEMRIEEIWKKNDH</sequence>
<dbReference type="InterPro" id="IPR001387">
    <property type="entry name" value="Cro/C1-type_HTH"/>
</dbReference>
<keyword evidence="3" id="KW-1185">Reference proteome</keyword>
<dbReference type="PROSITE" id="PS50943">
    <property type="entry name" value="HTH_CROC1"/>
    <property type="match status" value="1"/>
</dbReference>
<dbReference type="AlphaFoldDB" id="A0A223KU18"/>
<evidence type="ECO:0000313" key="3">
    <source>
        <dbReference type="Proteomes" id="UP000215224"/>
    </source>
</evidence>
<proteinExistence type="predicted"/>
<reference evidence="2 3" key="1">
    <citation type="submission" date="2016-12" db="EMBL/GenBank/DDBJ databases">
        <title>The whole genome sequencing and assembly of Bacillus cohnii DSM 6307T strain.</title>
        <authorList>
            <person name="Lee Y.-J."/>
            <person name="Yi H."/>
            <person name="Bahn Y.-S."/>
            <person name="Kim J.F."/>
            <person name="Lee D.-W."/>
        </authorList>
    </citation>
    <scope>NUCLEOTIDE SEQUENCE [LARGE SCALE GENOMIC DNA]</scope>
    <source>
        <strain evidence="2 3">DSM 6307</strain>
    </source>
</reference>
<feature type="domain" description="HTH cro/C1-type" evidence="1">
    <location>
        <begin position="23"/>
        <end position="69"/>
    </location>
</feature>
<dbReference type="Gene3D" id="1.10.260.40">
    <property type="entry name" value="lambda repressor-like DNA-binding domains"/>
    <property type="match status" value="1"/>
</dbReference>
<organism evidence="2 3">
    <name type="scientific">Sutcliffiella cohnii</name>
    <dbReference type="NCBI Taxonomy" id="33932"/>
    <lineage>
        <taxon>Bacteria</taxon>
        <taxon>Bacillati</taxon>
        <taxon>Bacillota</taxon>
        <taxon>Bacilli</taxon>
        <taxon>Bacillales</taxon>
        <taxon>Bacillaceae</taxon>
        <taxon>Sutcliffiella</taxon>
    </lineage>
</organism>
<dbReference type="RefSeq" id="WP_066412477.1">
    <property type="nucleotide sequence ID" value="NZ_CP018866.1"/>
</dbReference>
<dbReference type="SMART" id="SM00530">
    <property type="entry name" value="HTH_XRE"/>
    <property type="match status" value="1"/>
</dbReference>
<dbReference type="EMBL" id="CP018866">
    <property type="protein sequence ID" value="AST92991.1"/>
    <property type="molecule type" value="Genomic_DNA"/>
</dbReference>